<protein>
    <submittedName>
        <fullName evidence="2">Uncharacterized protein</fullName>
    </submittedName>
</protein>
<accession>A0A2S0UIN2</accession>
<sequence length="190" mass="20625">MDKRAFSGMVLHFAVGSALMLAAFGLSDLVKTYLHPQALFDVFGAFTIIYLPHGVAVLLAWFYGWMAVPIILPASLLAVYLLRGAEAFEPMLLALIVFKAIAAPLAFDLFRLGGIDARSPSQGLNWRVLFLIGLVQSMFSNQARFWMGCCGDLSANQLLLAFAGSVIGDMVGLVVVMTAAMLFFRALRQG</sequence>
<feature type="transmembrane region" description="Helical" evidence="1">
    <location>
        <begin position="62"/>
        <end position="82"/>
    </location>
</feature>
<feature type="transmembrane region" description="Helical" evidence="1">
    <location>
        <begin position="124"/>
        <end position="146"/>
    </location>
</feature>
<feature type="transmembrane region" description="Helical" evidence="1">
    <location>
        <begin position="91"/>
        <end position="112"/>
    </location>
</feature>
<feature type="transmembrane region" description="Helical" evidence="1">
    <location>
        <begin position="38"/>
        <end position="56"/>
    </location>
</feature>
<feature type="transmembrane region" description="Helical" evidence="1">
    <location>
        <begin position="6"/>
        <end position="26"/>
    </location>
</feature>
<dbReference type="OrthoDB" id="7849442at2"/>
<keyword evidence="3" id="KW-1185">Reference proteome</keyword>
<dbReference type="KEGG" id="geh:HYN69_03395"/>
<dbReference type="Proteomes" id="UP000244496">
    <property type="component" value="Chromosome"/>
</dbReference>
<organism evidence="2 3">
    <name type="scientific">Paragemmobacter aquarius</name>
    <dbReference type="NCBI Taxonomy" id="2169400"/>
    <lineage>
        <taxon>Bacteria</taxon>
        <taxon>Pseudomonadati</taxon>
        <taxon>Pseudomonadota</taxon>
        <taxon>Alphaproteobacteria</taxon>
        <taxon>Rhodobacterales</taxon>
        <taxon>Paracoccaceae</taxon>
        <taxon>Paragemmobacter</taxon>
    </lineage>
</organism>
<keyword evidence="1" id="KW-1133">Transmembrane helix</keyword>
<evidence type="ECO:0000313" key="2">
    <source>
        <dbReference type="EMBL" id="AWB47674.1"/>
    </source>
</evidence>
<reference evidence="2 3" key="1">
    <citation type="submission" date="2018-04" db="EMBL/GenBank/DDBJ databases">
        <title>Genome sequencing of Gemmobacter.</title>
        <authorList>
            <person name="Yi H."/>
            <person name="Baek M.-G."/>
        </authorList>
    </citation>
    <scope>NUCLEOTIDE SEQUENCE [LARGE SCALE GENOMIC DNA]</scope>
    <source>
        <strain evidence="2 3">HYN0069</strain>
    </source>
</reference>
<keyword evidence="1" id="KW-0472">Membrane</keyword>
<name>A0A2S0UIN2_9RHOB</name>
<dbReference type="RefSeq" id="WP_108434499.1">
    <property type="nucleotide sequence ID" value="NZ_CP028918.1"/>
</dbReference>
<evidence type="ECO:0000313" key="3">
    <source>
        <dbReference type="Proteomes" id="UP000244496"/>
    </source>
</evidence>
<dbReference type="EMBL" id="CP028918">
    <property type="protein sequence ID" value="AWB47674.1"/>
    <property type="molecule type" value="Genomic_DNA"/>
</dbReference>
<dbReference type="AlphaFoldDB" id="A0A2S0UIN2"/>
<feature type="transmembrane region" description="Helical" evidence="1">
    <location>
        <begin position="158"/>
        <end position="184"/>
    </location>
</feature>
<keyword evidence="1" id="KW-0812">Transmembrane</keyword>
<evidence type="ECO:0000256" key="1">
    <source>
        <dbReference type="SAM" id="Phobius"/>
    </source>
</evidence>
<proteinExistence type="predicted"/>
<gene>
    <name evidence="2" type="ORF">HYN69_03395</name>
</gene>